<accession>A0A1V6RM25</accession>
<gene>
    <name evidence="2" type="ORF">PENSOL_c002G05780</name>
</gene>
<comment type="caution">
    <text evidence="2">The sequence shown here is derived from an EMBL/GenBank/DDBJ whole genome shotgun (WGS) entry which is preliminary data.</text>
</comment>
<evidence type="ECO:0000313" key="3">
    <source>
        <dbReference type="Proteomes" id="UP000191612"/>
    </source>
</evidence>
<keyword evidence="3" id="KW-1185">Reference proteome</keyword>
<reference evidence="3" key="1">
    <citation type="journal article" date="2017" name="Nat. Microbiol.">
        <title>Global analysis of biosynthetic gene clusters reveals vast potential of secondary metabolite production in Penicillium species.</title>
        <authorList>
            <person name="Nielsen J.C."/>
            <person name="Grijseels S."/>
            <person name="Prigent S."/>
            <person name="Ji B."/>
            <person name="Dainat J."/>
            <person name="Nielsen K.F."/>
            <person name="Frisvad J.C."/>
            <person name="Workman M."/>
            <person name="Nielsen J."/>
        </authorList>
    </citation>
    <scope>NUCLEOTIDE SEQUENCE [LARGE SCALE GENOMIC DNA]</scope>
    <source>
        <strain evidence="3">IBT 29525</strain>
    </source>
</reference>
<organism evidence="2 3">
    <name type="scientific">Penicillium solitum</name>
    <dbReference type="NCBI Taxonomy" id="60172"/>
    <lineage>
        <taxon>Eukaryota</taxon>
        <taxon>Fungi</taxon>
        <taxon>Dikarya</taxon>
        <taxon>Ascomycota</taxon>
        <taxon>Pezizomycotina</taxon>
        <taxon>Eurotiomycetes</taxon>
        <taxon>Eurotiomycetidae</taxon>
        <taxon>Eurotiales</taxon>
        <taxon>Aspergillaceae</taxon>
        <taxon>Penicillium</taxon>
    </lineage>
</organism>
<dbReference type="Proteomes" id="UP000191612">
    <property type="component" value="Unassembled WGS sequence"/>
</dbReference>
<proteinExistence type="predicted"/>
<protein>
    <submittedName>
        <fullName evidence="2">Uncharacterized protein</fullName>
    </submittedName>
</protein>
<feature type="region of interest" description="Disordered" evidence="1">
    <location>
        <begin position="1"/>
        <end position="28"/>
    </location>
</feature>
<evidence type="ECO:0000313" key="2">
    <source>
        <dbReference type="EMBL" id="OQE02403.1"/>
    </source>
</evidence>
<dbReference type="EMBL" id="MDYO01000002">
    <property type="protein sequence ID" value="OQE02403.1"/>
    <property type="molecule type" value="Genomic_DNA"/>
</dbReference>
<dbReference type="AlphaFoldDB" id="A0A1V6RM25"/>
<evidence type="ECO:0000256" key="1">
    <source>
        <dbReference type="SAM" id="MobiDB-lite"/>
    </source>
</evidence>
<sequence length="114" mass="12530">MVLNPQPRKEPEHDSPTHYDDSETKKRQKISFPFPSILRSLRDPFRSVLKTRACTTERIANRLARTPRRACDGIADTSPSSSCNSTHCAGDTTECVSKCGGDEFGGSGDAFVLI</sequence>
<feature type="compositionally biased region" description="Basic and acidic residues" evidence="1">
    <location>
        <begin position="7"/>
        <end position="25"/>
    </location>
</feature>
<name>A0A1V6RM25_9EURO</name>